<dbReference type="Pfam" id="PF04438">
    <property type="entry name" value="zf-HIT"/>
    <property type="match status" value="1"/>
</dbReference>
<dbReference type="PANTHER" id="PTHR15555:SF0">
    <property type="entry name" value="ZINC FINGER HIT DOMAIN-CONTAINING PROTEIN 2"/>
    <property type="match status" value="1"/>
</dbReference>
<keyword evidence="1" id="KW-0479">Metal-binding</keyword>
<dbReference type="Proteomes" id="UP000030699">
    <property type="component" value="Unassembled WGS sequence"/>
</dbReference>
<dbReference type="PANTHER" id="PTHR15555">
    <property type="entry name" value="ZINC FINGER HIT DOMAIN CONTAINING PROTEIN 2 PROTEIN FON -RELATED"/>
    <property type="match status" value="1"/>
</dbReference>
<feature type="transmembrane region" description="Helical" evidence="2">
    <location>
        <begin position="271"/>
        <end position="292"/>
    </location>
</feature>
<dbReference type="Gene3D" id="3.30.60.190">
    <property type="match status" value="1"/>
</dbReference>
<keyword evidence="1" id="KW-0863">Zinc-finger</keyword>
<dbReference type="InterPro" id="IPR039646">
    <property type="entry name" value="ZNHIT2"/>
</dbReference>
<feature type="transmembrane region" description="Helical" evidence="2">
    <location>
        <begin position="230"/>
        <end position="250"/>
    </location>
</feature>
<dbReference type="CDD" id="cd23024">
    <property type="entry name" value="zf-HIT_ZNHIT2-3"/>
    <property type="match status" value="1"/>
</dbReference>
<keyword evidence="2" id="KW-1133">Transmembrane helix</keyword>
<dbReference type="AlphaFoldDB" id="A0A024WS02"/>
<name>A0A024WS02_PLAFA</name>
<proteinExistence type="predicted"/>
<keyword evidence="2" id="KW-0812">Transmembrane</keyword>
<keyword evidence="2" id="KW-0472">Membrane</keyword>
<reference evidence="4 5" key="2">
    <citation type="submission" date="2013-02" db="EMBL/GenBank/DDBJ databases">
        <title>The Genome Sequence of Plasmodium falciparum MaliPS096_E11.</title>
        <authorList>
            <consortium name="The Broad Institute Genome Sequencing Platform"/>
            <consortium name="The Broad Institute Genome Sequencing Center for Infectious Disease"/>
            <person name="Neafsey D."/>
            <person name="Cheeseman I."/>
            <person name="Volkman S."/>
            <person name="Adams J."/>
            <person name="Walker B."/>
            <person name="Young S.K."/>
            <person name="Zeng Q."/>
            <person name="Gargeya S."/>
            <person name="Fitzgerald M."/>
            <person name="Haas B."/>
            <person name="Abouelleil A."/>
            <person name="Alvarado L."/>
            <person name="Arachchi H.M."/>
            <person name="Berlin A.M."/>
            <person name="Chapman S.B."/>
            <person name="Dewar J."/>
            <person name="Goldberg J."/>
            <person name="Griggs A."/>
            <person name="Gujja S."/>
            <person name="Hansen M."/>
            <person name="Howarth C."/>
            <person name="Imamovic A."/>
            <person name="Larimer J."/>
            <person name="McCowan C."/>
            <person name="Murphy C."/>
            <person name="Neiman D."/>
            <person name="Pearson M."/>
            <person name="Priest M."/>
            <person name="Roberts A."/>
            <person name="Saif S."/>
            <person name="Shea T."/>
            <person name="Sisk P."/>
            <person name="Sykes S."/>
            <person name="Wortman J."/>
            <person name="Nusbaum C."/>
            <person name="Birren B."/>
        </authorList>
    </citation>
    <scope>NUCLEOTIDE SEQUENCE [LARGE SCALE GENOMIC DNA]</scope>
    <source>
        <strain evidence="4 5">MaliPS096_E11</strain>
    </source>
</reference>
<dbReference type="OrthoDB" id="18412at2759"/>
<feature type="domain" description="HIT-type" evidence="3">
    <location>
        <begin position="334"/>
        <end position="366"/>
    </location>
</feature>
<gene>
    <name evidence="4" type="ORF">PFMALIP_02408</name>
</gene>
<reference evidence="4 5" key="1">
    <citation type="submission" date="2013-02" db="EMBL/GenBank/DDBJ databases">
        <title>The Genome Annotation of Plasmodium falciparum MaliPS096_E11.</title>
        <authorList>
            <consortium name="The Broad Institute Genome Sequencing Platform"/>
            <consortium name="The Broad Institute Genome Sequencing Center for Infectious Disease"/>
            <person name="Neafsey D."/>
            <person name="Hoffman S."/>
            <person name="Volkman S."/>
            <person name="Rosenthal P."/>
            <person name="Walker B."/>
            <person name="Young S.K."/>
            <person name="Zeng Q."/>
            <person name="Gargeya S."/>
            <person name="Fitzgerald M."/>
            <person name="Haas B."/>
            <person name="Abouelleil A."/>
            <person name="Allen A.W."/>
            <person name="Alvarado L."/>
            <person name="Arachchi H.M."/>
            <person name="Berlin A.M."/>
            <person name="Chapman S.B."/>
            <person name="Gainer-Dewar J."/>
            <person name="Goldberg J."/>
            <person name="Griggs A."/>
            <person name="Gujja S."/>
            <person name="Hansen M."/>
            <person name="Howarth C."/>
            <person name="Imamovic A."/>
            <person name="Ireland A."/>
            <person name="Larimer J."/>
            <person name="McCowan C."/>
            <person name="Murphy C."/>
            <person name="Pearson M."/>
            <person name="Poon T.W."/>
            <person name="Priest M."/>
            <person name="Roberts A."/>
            <person name="Saif S."/>
            <person name="Shea T."/>
            <person name="Sisk P."/>
            <person name="Sykes S."/>
            <person name="Wortman J."/>
            <person name="Nusbaum C."/>
            <person name="Birren B."/>
        </authorList>
    </citation>
    <scope>NUCLEOTIDE SEQUENCE [LARGE SCALE GENOMIC DNA]</scope>
    <source>
        <strain evidence="4 5">MaliPS096_E11</strain>
    </source>
</reference>
<evidence type="ECO:0000313" key="5">
    <source>
        <dbReference type="Proteomes" id="UP000030699"/>
    </source>
</evidence>
<protein>
    <recommendedName>
        <fullName evidence="3">HIT-type domain-containing protein</fullName>
    </recommendedName>
</protein>
<keyword evidence="1" id="KW-0862">Zinc</keyword>
<dbReference type="PROSITE" id="PS51083">
    <property type="entry name" value="ZF_HIT"/>
    <property type="match status" value="1"/>
</dbReference>
<sequence>MRVCYLRGCLLCIITIVLWSRIYKVYGMDSLFSFNNMLPMYNILKGKHHVSMSDLKISESYLFKEPKNINIDLALLALKGMDRENRNMFDYKSKNNDDNNKNVERILWKKMNKDDFIYSKLEVDDKLIKGLPDILNINNIRHDIKRNMLTYLNNYRYDNENMEIIFKGENKIPYIYNNILFILLIFFMYLFCIRILYDGYRIGKLVAKDFIPKISTLFMFFVLLKSTLLLFPPVLCVLLCIFLTFYFYTISMNSCQDIYFLDFGKIKKEPIGWIFIVFSHSILLGNIIYHLLFRPSVFIYLHNLIENYFIEHILCHVYIGYNKRKILRTMRKTCEVCKNKTFQYVCPSCEIVYCSVECYKLHNSSCVKTFLDNQVNENIKNNELTDFDIKEFKFKLKKFYNLQDEADHKNESFNFNGINGYKSPEKKQGKNDCGHLKKWYISKKRYKVLTELALKDEIKLENLNEKEKKQFFSFIKNNDMNLYIEGYEPWWLKCVIKKMKIPEEHICCIKKVNDNVIYIIIEIIYAYCYLHRIYNKSINNKEFCYSLLYISDSLNRFNIPQTNVLNTINNIFNKIIENDELIREKNVLYNVITDVTKILNLKELILRCLYESKQIFKKEIHKIQLYKEKLSKKNNIPTKIVEIMQEEKLFKYVNKKIKFLYSYSYYHFDNFQDIHKHLTNFYNEHKKFVIHNEKREITLEKR</sequence>
<accession>A0A024WS02</accession>
<dbReference type="InterPro" id="IPR007529">
    <property type="entry name" value="Znf_HIT"/>
</dbReference>
<dbReference type="SUPFAM" id="SSF144232">
    <property type="entry name" value="HIT/MYND zinc finger-like"/>
    <property type="match status" value="1"/>
</dbReference>
<evidence type="ECO:0000313" key="4">
    <source>
        <dbReference type="EMBL" id="ETW49480.1"/>
    </source>
</evidence>
<evidence type="ECO:0000256" key="1">
    <source>
        <dbReference type="PROSITE-ProRule" id="PRU00453"/>
    </source>
</evidence>
<dbReference type="GO" id="GO:0008270">
    <property type="term" value="F:zinc ion binding"/>
    <property type="evidence" value="ECO:0007669"/>
    <property type="project" value="UniProtKB-UniRule"/>
</dbReference>
<dbReference type="EMBL" id="KI925542">
    <property type="protein sequence ID" value="ETW49480.1"/>
    <property type="molecule type" value="Genomic_DNA"/>
</dbReference>
<feature type="transmembrane region" description="Helical" evidence="2">
    <location>
        <begin position="174"/>
        <end position="193"/>
    </location>
</feature>
<evidence type="ECO:0000256" key="2">
    <source>
        <dbReference type="SAM" id="Phobius"/>
    </source>
</evidence>
<evidence type="ECO:0000259" key="3">
    <source>
        <dbReference type="PROSITE" id="PS51083"/>
    </source>
</evidence>
<organism evidence="4 5">
    <name type="scientific">Plasmodium falciparum MaliPS096_E11</name>
    <dbReference type="NCBI Taxonomy" id="1036727"/>
    <lineage>
        <taxon>Eukaryota</taxon>
        <taxon>Sar</taxon>
        <taxon>Alveolata</taxon>
        <taxon>Apicomplexa</taxon>
        <taxon>Aconoidasida</taxon>
        <taxon>Haemosporida</taxon>
        <taxon>Plasmodiidae</taxon>
        <taxon>Plasmodium</taxon>
        <taxon>Plasmodium (Laverania)</taxon>
    </lineage>
</organism>